<reference evidence="2" key="1">
    <citation type="journal article" date="2015" name="Nat. Genet.">
        <title>The genome and transcriptome of the zoonotic hookworm Ancylostoma ceylanicum identify infection-specific gene families.</title>
        <authorList>
            <person name="Schwarz E.M."/>
            <person name="Hu Y."/>
            <person name="Antoshechkin I."/>
            <person name="Miller M.M."/>
            <person name="Sternberg P.W."/>
            <person name="Aroian R.V."/>
        </authorList>
    </citation>
    <scope>NUCLEOTIDE SEQUENCE</scope>
    <source>
        <strain evidence="2">HY135</strain>
    </source>
</reference>
<organism evidence="1 2">
    <name type="scientific">Ancylostoma ceylanicum</name>
    <dbReference type="NCBI Taxonomy" id="53326"/>
    <lineage>
        <taxon>Eukaryota</taxon>
        <taxon>Metazoa</taxon>
        <taxon>Ecdysozoa</taxon>
        <taxon>Nematoda</taxon>
        <taxon>Chromadorea</taxon>
        <taxon>Rhabditida</taxon>
        <taxon>Rhabditina</taxon>
        <taxon>Rhabditomorpha</taxon>
        <taxon>Strongyloidea</taxon>
        <taxon>Ancylostomatidae</taxon>
        <taxon>Ancylostomatinae</taxon>
        <taxon>Ancylostoma</taxon>
    </lineage>
</organism>
<evidence type="ECO:0000313" key="1">
    <source>
        <dbReference type="EMBL" id="EYB85573.1"/>
    </source>
</evidence>
<name>A0A016S4N6_9BILA</name>
<sequence>MAGTMRLDRICNQDIRQRFGVAPITDKLSEARLRWYGHVLRAESDSVCKLGFNLGVTGKRPKRRPKQRWMDTLYADLKTFGMQDQAYDRIKWRQGISKADPTTKRDKS</sequence>
<dbReference type="EMBL" id="JARK01001632">
    <property type="protein sequence ID" value="EYB85573.1"/>
    <property type="molecule type" value="Genomic_DNA"/>
</dbReference>
<dbReference type="Proteomes" id="UP000024635">
    <property type="component" value="Unassembled WGS sequence"/>
</dbReference>
<accession>A0A016S4N6</accession>
<dbReference type="OrthoDB" id="424543at2759"/>
<gene>
    <name evidence="1" type="primary">Acey_s0296.g1713</name>
    <name evidence="1" type="ORF">Y032_0296g1713</name>
</gene>
<protein>
    <submittedName>
        <fullName evidence="1">Uncharacterized protein</fullName>
    </submittedName>
</protein>
<proteinExistence type="predicted"/>
<evidence type="ECO:0000313" key="2">
    <source>
        <dbReference type="Proteomes" id="UP000024635"/>
    </source>
</evidence>
<keyword evidence="2" id="KW-1185">Reference proteome</keyword>
<dbReference type="AlphaFoldDB" id="A0A016S4N6"/>
<comment type="caution">
    <text evidence="1">The sequence shown here is derived from an EMBL/GenBank/DDBJ whole genome shotgun (WGS) entry which is preliminary data.</text>
</comment>